<reference evidence="2 3" key="1">
    <citation type="submission" date="2024-09" db="EMBL/GenBank/DDBJ databases">
        <authorList>
            <person name="Pan X."/>
        </authorList>
    </citation>
    <scope>NUCLEOTIDE SEQUENCE [LARGE SCALE GENOMIC DNA]</scope>
    <source>
        <strain evidence="2 3">B2969</strain>
    </source>
</reference>
<proteinExistence type="predicted"/>
<evidence type="ECO:0000313" key="2">
    <source>
        <dbReference type="EMBL" id="MFH8249075.1"/>
    </source>
</evidence>
<dbReference type="Proteomes" id="UP001610861">
    <property type="component" value="Unassembled WGS sequence"/>
</dbReference>
<evidence type="ECO:0000256" key="1">
    <source>
        <dbReference type="SAM" id="Coils"/>
    </source>
</evidence>
<name>A0ABW7Q2X4_9MICO</name>
<evidence type="ECO:0008006" key="4">
    <source>
        <dbReference type="Google" id="ProtNLM"/>
    </source>
</evidence>
<dbReference type="EMBL" id="JBIQWL010000001">
    <property type="protein sequence ID" value="MFH8249075.1"/>
    <property type="molecule type" value="Genomic_DNA"/>
</dbReference>
<dbReference type="RefSeq" id="WP_396639024.1">
    <property type="nucleotide sequence ID" value="NZ_JBIQWL010000001.1"/>
</dbReference>
<protein>
    <recommendedName>
        <fullName evidence="4">Big-1 domain-containing protein</fullName>
    </recommendedName>
</protein>
<gene>
    <name evidence="2" type="ORF">ACH3VR_01745</name>
</gene>
<feature type="coiled-coil region" evidence="1">
    <location>
        <begin position="781"/>
        <end position="808"/>
    </location>
</feature>
<keyword evidence="3" id="KW-1185">Reference proteome</keyword>
<accession>A0ABW7Q2X4</accession>
<organism evidence="2 3">
    <name type="scientific">Microbacterium alkaliflavum</name>
    <dbReference type="NCBI Taxonomy" id="3248839"/>
    <lineage>
        <taxon>Bacteria</taxon>
        <taxon>Bacillati</taxon>
        <taxon>Actinomycetota</taxon>
        <taxon>Actinomycetes</taxon>
        <taxon>Micrococcales</taxon>
        <taxon>Microbacteriaceae</taxon>
        <taxon>Microbacterium</taxon>
    </lineage>
</organism>
<sequence length="1163" mass="125039">MGAADGRPAFYLTAESPQDQYGWRRSDLSGALVRRDFPKGADVTNFSVAQTTHGGSAGSLRLAMVVRDGAADHLYLSLDNSDHDTTWSKSPNWTACPFDAGDGDLSAGASTLKIVDVFLSEASDNDYIVVDVVRNPQSPVALVSRYFIDVTDPAHPTWNPHDLPFDIEVSKYSTCLGRPDPNTPTERKYPVDGLYTSGSISGESQFIYRPLYDVFDPSAPTAVRRLRLADGDDRIPSAIAACRKPDDTSDLFATADGTLYYFASDNQKDGATAVALLKSPFFVGVTRLFASVANDVVTVWGLNAANQVFQLRCPASEVRTQASWTVPVPVMSAVDSVAPFVNRSSDALTFFAHAGANQLKIAVKSPGPVGTWMLRDVVLPPISSTQPAASFSSYTTRIQVTDAAGRPTARVAVSLATQNQAVTSAYINHLYYVLGQAPVEVETDANGTITIVESVSRLDATRFTASVVGGSDLQVNPMQDSPTVNTKLRTLNTQSGLGEAVIHYQDPAKNPPKKLVKSTADPSDVAAAATNVESLWQAHDALHNPSAVSAEPLEAPDLSAYRRFVGDQTPIPVDAGDLFMMLDANAQQRAALALADPAAAAESGLGESGWDAFVDWFLNLGKKVWRFIVRIGEAIYEAVLDVVEKVYAAFKYVFDKIVEVIEDVIDFVKFLFDVEDMKRTKDVFKNVLKLFLYEQVEQIEVVKGTFDVAANAAIKAIDDWAGIGGFDWVDHTKDSKLPDPSASAFGKTAPETLLSHHYQGNASRADYNPSGSTPPAPSTVLEALELASEEQTAALKKALDQLTKLVQEGEALGALKILTELVGIVGSLALTSSKIVIDALFDVIHIMAKAALDLIDYPIHIPVVSDILNAFGIPDFSFLDILCWIVAVPVTIVYKIAMTVAGRGETSPFPDSPETTFLITVSDFALLERAFGVSTERAALREASLVQAGGSPVTLTHNQKKGVSFLLHAAAALGGAGSAFIDFGEAVTPSKLVSSKLAVAGGASALLGGGSRALANYLVPRCPVKDGRLLVFNVAVTIPFLLNKFFWSTHDYWRPPLELVEDPRKWGARCDAFLALCSMAGSIWHIVELASEEEGWDRSSAILDEISMLFSCCARIGYAALTSGWIEDPDTEFWVDVGMTVANGGFSAFQLAEAGVELISPWE</sequence>
<evidence type="ECO:0000313" key="3">
    <source>
        <dbReference type="Proteomes" id="UP001610861"/>
    </source>
</evidence>
<keyword evidence="1" id="KW-0175">Coiled coil</keyword>
<comment type="caution">
    <text evidence="2">The sequence shown here is derived from an EMBL/GenBank/DDBJ whole genome shotgun (WGS) entry which is preliminary data.</text>
</comment>